<proteinExistence type="predicted"/>
<keyword evidence="3" id="KW-0804">Transcription</keyword>
<evidence type="ECO:0000256" key="1">
    <source>
        <dbReference type="ARBA" id="ARBA00023015"/>
    </source>
</evidence>
<dbReference type="SUPFAM" id="SSF46894">
    <property type="entry name" value="C-terminal effector domain of the bipartite response regulators"/>
    <property type="match status" value="1"/>
</dbReference>
<evidence type="ECO:0000313" key="7">
    <source>
        <dbReference type="Proteomes" id="UP000294856"/>
    </source>
</evidence>
<dbReference type="STRING" id="1210063.GCA_001612665_05793"/>
<evidence type="ECO:0000256" key="3">
    <source>
        <dbReference type="ARBA" id="ARBA00023163"/>
    </source>
</evidence>
<sequence length="319" mass="35769">MAKKGLKQPELPPGDRLRFFEFLRELAFEAGDRSVADIAADLPCSHQAIYKALTGPRMPSENIVKVLVTHFADEDAVEGAIELFKLGVLEQRRIPRAVGDKTATAPTADAQSAPTGEHESAAGEHEPQSPPPSLSAREEEIRRLSALGLTATEIAQQLHSSVHTVRSHTARIRAKYQAADQRLPGRDEVQELFSEQEWIDAAWDRLRQWQIDNPEQARRAFEAIEEFTEPGFAQSPLFGRNRLEFVLSEAAWDLPLDVDEKARKRWMESGARATRIVFDKLRELDPPIERPGGRAGTKGAQKDLALLYDDLQIVQRLKD</sequence>
<dbReference type="Proteomes" id="UP000294856">
    <property type="component" value="Unassembled WGS sequence"/>
</dbReference>
<dbReference type="GO" id="GO:0003677">
    <property type="term" value="F:DNA binding"/>
    <property type="evidence" value="ECO:0007669"/>
    <property type="project" value="UniProtKB-KW"/>
</dbReference>
<dbReference type="InterPro" id="IPR036388">
    <property type="entry name" value="WH-like_DNA-bd_sf"/>
</dbReference>
<keyword evidence="7" id="KW-1185">Reference proteome</keyword>
<evidence type="ECO:0000256" key="2">
    <source>
        <dbReference type="ARBA" id="ARBA00023125"/>
    </source>
</evidence>
<feature type="compositionally biased region" description="Basic and acidic residues" evidence="4">
    <location>
        <begin position="116"/>
        <end position="127"/>
    </location>
</feature>
<dbReference type="InterPro" id="IPR000792">
    <property type="entry name" value="Tscrpt_reg_LuxR_C"/>
</dbReference>
<feature type="region of interest" description="Disordered" evidence="4">
    <location>
        <begin position="99"/>
        <end position="139"/>
    </location>
</feature>
<dbReference type="GO" id="GO:0006355">
    <property type="term" value="P:regulation of DNA-templated transcription"/>
    <property type="evidence" value="ECO:0007669"/>
    <property type="project" value="InterPro"/>
</dbReference>
<dbReference type="InterPro" id="IPR016032">
    <property type="entry name" value="Sig_transdc_resp-reg_C-effctor"/>
</dbReference>
<dbReference type="SMART" id="SM00421">
    <property type="entry name" value="HTH_LUXR"/>
    <property type="match status" value="1"/>
</dbReference>
<dbReference type="PANTHER" id="PTHR44688">
    <property type="entry name" value="DNA-BINDING TRANSCRIPTIONAL ACTIVATOR DEVR_DOSR"/>
    <property type="match status" value="1"/>
</dbReference>
<organism evidence="6 7">
    <name type="scientific">Nocardia alba</name>
    <dbReference type="NCBI Taxonomy" id="225051"/>
    <lineage>
        <taxon>Bacteria</taxon>
        <taxon>Bacillati</taxon>
        <taxon>Actinomycetota</taxon>
        <taxon>Actinomycetes</taxon>
        <taxon>Mycobacteriales</taxon>
        <taxon>Nocardiaceae</taxon>
        <taxon>Nocardia</taxon>
    </lineage>
</organism>
<evidence type="ECO:0000313" key="6">
    <source>
        <dbReference type="EMBL" id="TCJ89922.1"/>
    </source>
</evidence>
<accession>A0A4R1FAU3</accession>
<gene>
    <name evidence="6" type="ORF">DFR71_6212</name>
</gene>
<dbReference type="AlphaFoldDB" id="A0A4R1FAU3"/>
<dbReference type="PANTHER" id="PTHR44688:SF16">
    <property type="entry name" value="DNA-BINDING TRANSCRIPTIONAL ACTIVATOR DEVR_DOSR"/>
    <property type="match status" value="1"/>
</dbReference>
<dbReference type="PRINTS" id="PR00038">
    <property type="entry name" value="HTHLUXR"/>
</dbReference>
<protein>
    <submittedName>
        <fullName evidence="6">Regulatory LuxR family protein</fullName>
    </submittedName>
</protein>
<reference evidence="6 7" key="1">
    <citation type="submission" date="2019-03" db="EMBL/GenBank/DDBJ databases">
        <title>Genomic Encyclopedia of Type Strains, Phase IV (KMG-IV): sequencing the most valuable type-strain genomes for metagenomic binning, comparative biology and taxonomic classification.</title>
        <authorList>
            <person name="Goeker M."/>
        </authorList>
    </citation>
    <scope>NUCLEOTIDE SEQUENCE [LARGE SCALE GENOMIC DNA]</scope>
    <source>
        <strain evidence="6 7">DSM 44684</strain>
    </source>
</reference>
<evidence type="ECO:0000256" key="4">
    <source>
        <dbReference type="SAM" id="MobiDB-lite"/>
    </source>
</evidence>
<dbReference type="Gene3D" id="1.10.10.10">
    <property type="entry name" value="Winged helix-like DNA-binding domain superfamily/Winged helix DNA-binding domain"/>
    <property type="match status" value="1"/>
</dbReference>
<name>A0A4R1FAU3_9NOCA</name>
<keyword evidence="2" id="KW-0238">DNA-binding</keyword>
<dbReference type="RefSeq" id="WP_067458268.1">
    <property type="nucleotide sequence ID" value="NZ_SMFR01000008.1"/>
</dbReference>
<keyword evidence="1" id="KW-0805">Transcription regulation</keyword>
<dbReference type="Pfam" id="PF00196">
    <property type="entry name" value="GerE"/>
    <property type="match status" value="1"/>
</dbReference>
<comment type="caution">
    <text evidence="6">The sequence shown here is derived from an EMBL/GenBank/DDBJ whole genome shotgun (WGS) entry which is preliminary data.</text>
</comment>
<evidence type="ECO:0000259" key="5">
    <source>
        <dbReference type="SMART" id="SM00421"/>
    </source>
</evidence>
<dbReference type="EMBL" id="SMFR01000008">
    <property type="protein sequence ID" value="TCJ89922.1"/>
    <property type="molecule type" value="Genomic_DNA"/>
</dbReference>
<feature type="domain" description="HTH luxR-type" evidence="5">
    <location>
        <begin position="131"/>
        <end position="188"/>
    </location>
</feature>